<evidence type="ECO:0000256" key="1">
    <source>
        <dbReference type="ARBA" id="ARBA00023125"/>
    </source>
</evidence>
<feature type="region of interest" description="Disordered" evidence="2">
    <location>
        <begin position="233"/>
        <end position="256"/>
    </location>
</feature>
<dbReference type="GO" id="GO:0003677">
    <property type="term" value="F:DNA binding"/>
    <property type="evidence" value="ECO:0007669"/>
    <property type="project" value="UniProtKB-KW"/>
</dbReference>
<evidence type="ECO:0000313" key="4">
    <source>
        <dbReference type="EMBL" id="MBK9298850.1"/>
    </source>
</evidence>
<feature type="domain" description="HTH tetR-type" evidence="3">
    <location>
        <begin position="43"/>
        <end position="81"/>
    </location>
</feature>
<proteinExistence type="predicted"/>
<accession>A0A936NEH7</accession>
<protein>
    <submittedName>
        <fullName evidence="4">Helix-turn-helix transcriptional regulator</fullName>
    </submittedName>
</protein>
<dbReference type="InterPro" id="IPR009057">
    <property type="entry name" value="Homeodomain-like_sf"/>
</dbReference>
<sequence length="256" mass="27889">MITLTDIRIPGALDDEPVTLELPAALSWLARAAQPQHDDVAPLLDAAAVCIARWGVAKTTAGDVAEEAGCSRATLYRRFPGGRDQWLRAVVEREAGDVVAEVLGEVARTDDLVRAVALGVSGAIQAMWRRPVLSRLLEHERELLLPEVLMDRASHVYVRLGEVAAPALSHLCDPDRARTIGEWGARLVVARALQPELPGGLAVEDPNIVAHLASRYLLPGLFPERTSEFGRARHLEHHSSEQTTSTNQANHQLEAQ</sequence>
<evidence type="ECO:0000256" key="2">
    <source>
        <dbReference type="SAM" id="MobiDB-lite"/>
    </source>
</evidence>
<organism evidence="4 5">
    <name type="scientific">Candidatus Neomicrothrix subdominans</name>
    <dbReference type="NCBI Taxonomy" id="2954438"/>
    <lineage>
        <taxon>Bacteria</taxon>
        <taxon>Bacillati</taxon>
        <taxon>Actinomycetota</taxon>
        <taxon>Acidimicrobiia</taxon>
        <taxon>Acidimicrobiales</taxon>
        <taxon>Microthrixaceae</taxon>
        <taxon>Candidatus Neomicrothrix</taxon>
    </lineage>
</organism>
<dbReference type="Pfam" id="PF00440">
    <property type="entry name" value="TetR_N"/>
    <property type="match status" value="1"/>
</dbReference>
<dbReference type="AlphaFoldDB" id="A0A936NEH7"/>
<comment type="caution">
    <text evidence="4">The sequence shown here is derived from an EMBL/GenBank/DDBJ whole genome shotgun (WGS) entry which is preliminary data.</text>
</comment>
<dbReference type="EMBL" id="JADJZA010000011">
    <property type="protein sequence ID" value="MBK9298850.1"/>
    <property type="molecule type" value="Genomic_DNA"/>
</dbReference>
<reference evidence="4 5" key="1">
    <citation type="submission" date="2020-10" db="EMBL/GenBank/DDBJ databases">
        <title>Connecting structure to function with the recovery of over 1000 high-quality activated sludge metagenome-assembled genomes encoding full-length rRNA genes using long-read sequencing.</title>
        <authorList>
            <person name="Singleton C.M."/>
            <person name="Petriglieri F."/>
            <person name="Kristensen J.M."/>
            <person name="Kirkegaard R.H."/>
            <person name="Michaelsen T.Y."/>
            <person name="Andersen M.H."/>
            <person name="Karst S.M."/>
            <person name="Dueholm M.S."/>
            <person name="Nielsen P.H."/>
            <person name="Albertsen M."/>
        </authorList>
    </citation>
    <scope>NUCLEOTIDE SEQUENCE [LARGE SCALE GENOMIC DNA]</scope>
    <source>
        <strain evidence="4">Lyne_18-Q3-R50-59_MAXAC.006</strain>
    </source>
</reference>
<dbReference type="Gene3D" id="1.10.357.10">
    <property type="entry name" value="Tetracycline Repressor, domain 2"/>
    <property type="match status" value="1"/>
</dbReference>
<dbReference type="SUPFAM" id="SSF46689">
    <property type="entry name" value="Homeodomain-like"/>
    <property type="match status" value="1"/>
</dbReference>
<evidence type="ECO:0000259" key="3">
    <source>
        <dbReference type="Pfam" id="PF00440"/>
    </source>
</evidence>
<dbReference type="InterPro" id="IPR001647">
    <property type="entry name" value="HTH_TetR"/>
</dbReference>
<feature type="compositionally biased region" description="Polar residues" evidence="2">
    <location>
        <begin position="241"/>
        <end position="256"/>
    </location>
</feature>
<gene>
    <name evidence="4" type="ORF">IPN02_18875</name>
</gene>
<name>A0A936NEH7_9ACTN</name>
<dbReference type="Proteomes" id="UP000727993">
    <property type="component" value="Unassembled WGS sequence"/>
</dbReference>
<keyword evidence="1" id="KW-0238">DNA-binding</keyword>
<evidence type="ECO:0000313" key="5">
    <source>
        <dbReference type="Proteomes" id="UP000727993"/>
    </source>
</evidence>